<dbReference type="PROSITE" id="PS51713">
    <property type="entry name" value="G_ERA"/>
    <property type="match status" value="1"/>
</dbReference>
<dbReference type="Pfam" id="PF07650">
    <property type="entry name" value="KH_2"/>
    <property type="match status" value="1"/>
</dbReference>
<dbReference type="InterPro" id="IPR004044">
    <property type="entry name" value="KH_dom_type_2"/>
</dbReference>
<evidence type="ECO:0000256" key="2">
    <source>
        <dbReference type="ARBA" id="ARBA00022741"/>
    </source>
</evidence>
<dbReference type="EMBL" id="CAEZXK010000015">
    <property type="protein sequence ID" value="CAB4687167.1"/>
    <property type="molecule type" value="Genomic_DNA"/>
</dbReference>
<keyword evidence="2" id="KW-0547">Nucleotide-binding</keyword>
<dbReference type="AlphaFoldDB" id="A0A6J6NL09"/>
<dbReference type="HAMAP" id="MF_00367">
    <property type="entry name" value="GTPase_Era"/>
    <property type="match status" value="1"/>
</dbReference>
<dbReference type="InterPro" id="IPR005662">
    <property type="entry name" value="GTPase_Era-like"/>
</dbReference>
<evidence type="ECO:0000259" key="5">
    <source>
        <dbReference type="PROSITE" id="PS50823"/>
    </source>
</evidence>
<reference evidence="7" key="1">
    <citation type="submission" date="2020-05" db="EMBL/GenBank/DDBJ databases">
        <authorList>
            <person name="Chiriac C."/>
            <person name="Salcher M."/>
            <person name="Ghai R."/>
            <person name="Kavagutti S V."/>
        </authorList>
    </citation>
    <scope>NUCLEOTIDE SEQUENCE</scope>
</reference>
<organism evidence="7">
    <name type="scientific">freshwater metagenome</name>
    <dbReference type="NCBI Taxonomy" id="449393"/>
    <lineage>
        <taxon>unclassified sequences</taxon>
        <taxon>metagenomes</taxon>
        <taxon>ecological metagenomes</taxon>
    </lineage>
</organism>
<dbReference type="SUPFAM" id="SSF52540">
    <property type="entry name" value="P-loop containing nucleoside triphosphate hydrolases"/>
    <property type="match status" value="1"/>
</dbReference>
<gene>
    <name evidence="7" type="ORF">UFOPK2370_00710</name>
</gene>
<dbReference type="InterPro" id="IPR030388">
    <property type="entry name" value="G_ERA_dom"/>
</dbReference>
<proteinExistence type="inferred from homology"/>
<evidence type="ECO:0000256" key="1">
    <source>
        <dbReference type="ARBA" id="ARBA00007921"/>
    </source>
</evidence>
<dbReference type="Gene3D" id="3.30.300.20">
    <property type="match status" value="1"/>
</dbReference>
<feature type="domain" description="KH type-2" evidence="5">
    <location>
        <begin position="205"/>
        <end position="283"/>
    </location>
</feature>
<dbReference type="Gene3D" id="3.40.50.300">
    <property type="entry name" value="P-loop containing nucleotide triphosphate hydrolases"/>
    <property type="match status" value="1"/>
</dbReference>
<keyword evidence="4" id="KW-0342">GTP-binding</keyword>
<dbReference type="SUPFAM" id="SSF54814">
    <property type="entry name" value="Prokaryotic type KH domain (KH-domain type II)"/>
    <property type="match status" value="1"/>
</dbReference>
<dbReference type="GO" id="GO:0005525">
    <property type="term" value="F:GTP binding"/>
    <property type="evidence" value="ECO:0007669"/>
    <property type="project" value="UniProtKB-KW"/>
</dbReference>
<dbReference type="NCBIfam" id="TIGR00231">
    <property type="entry name" value="small_GTP"/>
    <property type="match status" value="1"/>
</dbReference>
<evidence type="ECO:0000256" key="4">
    <source>
        <dbReference type="ARBA" id="ARBA00023134"/>
    </source>
</evidence>
<dbReference type="PRINTS" id="PR00326">
    <property type="entry name" value="GTP1OBG"/>
</dbReference>
<evidence type="ECO:0000259" key="6">
    <source>
        <dbReference type="PROSITE" id="PS51713"/>
    </source>
</evidence>
<protein>
    <submittedName>
        <fullName evidence="7">Unannotated protein</fullName>
    </submittedName>
</protein>
<sequence>MTSSYRSGFVSFVGRPNVGKSTLTNAMVGQKVAITSSKPQTTRRAIRGIVHRENGQIIIVDTPGLHRPRTLLGQRLNDLVESTLGDVDVIGFCIPANERIGVGDKFINEQLSNYRRAKLIAIVTKSELVSKKQLAEQLLAVQAMREWSAIIPVSAVAADQLEELATLLISELPISDQLYPDAAVTDETIESRICELVREAALEGVRDELPHSLAVTMDEMNQREGKDLMDVHVNVWVERDSQKSIIIGHKGSRLSDVGRRARLEIEKLLGQRVFLSIRVKVAPDWQRDPKQLGRLGF</sequence>
<dbReference type="Pfam" id="PF01926">
    <property type="entry name" value="MMR_HSR1"/>
    <property type="match status" value="1"/>
</dbReference>
<accession>A0A6J6NL09</accession>
<dbReference type="InterPro" id="IPR005225">
    <property type="entry name" value="Small_GTP-bd"/>
</dbReference>
<dbReference type="InterPro" id="IPR009019">
    <property type="entry name" value="KH_sf_prok-type"/>
</dbReference>
<dbReference type="InterPro" id="IPR006073">
    <property type="entry name" value="GTP-bd"/>
</dbReference>
<dbReference type="PANTHER" id="PTHR42698:SF1">
    <property type="entry name" value="GTPASE ERA, MITOCHONDRIAL"/>
    <property type="match status" value="1"/>
</dbReference>
<dbReference type="InterPro" id="IPR027417">
    <property type="entry name" value="P-loop_NTPase"/>
</dbReference>
<dbReference type="GO" id="GO:0005829">
    <property type="term" value="C:cytosol"/>
    <property type="evidence" value="ECO:0007669"/>
    <property type="project" value="TreeGrafter"/>
</dbReference>
<dbReference type="NCBIfam" id="TIGR00436">
    <property type="entry name" value="era"/>
    <property type="match status" value="1"/>
</dbReference>
<dbReference type="PANTHER" id="PTHR42698">
    <property type="entry name" value="GTPASE ERA"/>
    <property type="match status" value="1"/>
</dbReference>
<dbReference type="CDD" id="cd04163">
    <property type="entry name" value="Era"/>
    <property type="match status" value="1"/>
</dbReference>
<dbReference type="GO" id="GO:0019843">
    <property type="term" value="F:rRNA binding"/>
    <property type="evidence" value="ECO:0007669"/>
    <property type="project" value="TreeGrafter"/>
</dbReference>
<keyword evidence="3" id="KW-0694">RNA-binding</keyword>
<name>A0A6J6NL09_9ZZZZ</name>
<dbReference type="GO" id="GO:0043024">
    <property type="term" value="F:ribosomal small subunit binding"/>
    <property type="evidence" value="ECO:0007669"/>
    <property type="project" value="TreeGrafter"/>
</dbReference>
<dbReference type="GO" id="GO:0000028">
    <property type="term" value="P:ribosomal small subunit assembly"/>
    <property type="evidence" value="ECO:0007669"/>
    <property type="project" value="TreeGrafter"/>
</dbReference>
<dbReference type="NCBIfam" id="NF000908">
    <property type="entry name" value="PRK00089.1"/>
    <property type="match status" value="1"/>
</dbReference>
<evidence type="ECO:0000313" key="7">
    <source>
        <dbReference type="EMBL" id="CAB4687167.1"/>
    </source>
</evidence>
<evidence type="ECO:0000256" key="3">
    <source>
        <dbReference type="ARBA" id="ARBA00022884"/>
    </source>
</evidence>
<dbReference type="CDD" id="cd22534">
    <property type="entry name" value="KH-II_Era"/>
    <property type="match status" value="1"/>
</dbReference>
<dbReference type="PROSITE" id="PS50823">
    <property type="entry name" value="KH_TYPE_2"/>
    <property type="match status" value="1"/>
</dbReference>
<feature type="domain" description="Era-type G" evidence="6">
    <location>
        <begin position="6"/>
        <end position="174"/>
    </location>
</feature>
<dbReference type="InterPro" id="IPR015946">
    <property type="entry name" value="KH_dom-like_a/b"/>
</dbReference>
<comment type="similarity">
    <text evidence="1">Belongs to the TRAFAC class TrmE-Era-EngA-EngB-Septin-like GTPase superfamily. Era GTPase family.</text>
</comment>